<feature type="transmembrane region" description="Helical" evidence="2">
    <location>
        <begin position="901"/>
        <end position="923"/>
    </location>
</feature>
<feature type="transmembrane region" description="Helical" evidence="2">
    <location>
        <begin position="641"/>
        <end position="659"/>
    </location>
</feature>
<feature type="region of interest" description="Disordered" evidence="1">
    <location>
        <begin position="410"/>
        <end position="444"/>
    </location>
</feature>
<organism evidence="3 4">
    <name type="scientific">Candidatus Thiodictyon syntrophicum</name>
    <dbReference type="NCBI Taxonomy" id="1166950"/>
    <lineage>
        <taxon>Bacteria</taxon>
        <taxon>Pseudomonadati</taxon>
        <taxon>Pseudomonadota</taxon>
        <taxon>Gammaproteobacteria</taxon>
        <taxon>Chromatiales</taxon>
        <taxon>Chromatiaceae</taxon>
        <taxon>Thiodictyon</taxon>
    </lineage>
</organism>
<feature type="region of interest" description="Disordered" evidence="1">
    <location>
        <begin position="800"/>
        <end position="837"/>
    </location>
</feature>
<feature type="transmembrane region" description="Helical" evidence="2">
    <location>
        <begin position="671"/>
        <end position="692"/>
    </location>
</feature>
<reference evidence="3 4" key="1">
    <citation type="submission" date="2017-03" db="EMBL/GenBank/DDBJ databases">
        <title>Complete genome sequence of Candidatus 'Thiodictyon syntrophicum' sp. nov. strain Cad16T, a photolithoautotroph purple sulfur bacterium isolated from an alpine meromictic lake.</title>
        <authorList>
            <person name="Luedin S.M."/>
            <person name="Pothier J.F."/>
            <person name="Danza F."/>
            <person name="Storelli N."/>
            <person name="Wittwer M."/>
            <person name="Tonolla M."/>
        </authorList>
    </citation>
    <scope>NUCLEOTIDE SEQUENCE [LARGE SCALE GENOMIC DNA]</scope>
    <source>
        <strain evidence="3 4">Cad16T</strain>
    </source>
</reference>
<feature type="compositionally biased region" description="Low complexity" evidence="1">
    <location>
        <begin position="420"/>
        <end position="431"/>
    </location>
</feature>
<dbReference type="EMBL" id="CP020370">
    <property type="protein sequence ID" value="AUB83622.1"/>
    <property type="molecule type" value="Genomic_DNA"/>
</dbReference>
<feature type="compositionally biased region" description="Pro residues" evidence="1">
    <location>
        <begin position="65"/>
        <end position="82"/>
    </location>
</feature>
<dbReference type="AlphaFoldDB" id="A0A2K8UDG5"/>
<dbReference type="KEGG" id="tsy:THSYN_23515"/>
<feature type="transmembrane region" description="Helical" evidence="2">
    <location>
        <begin position="972"/>
        <end position="994"/>
    </location>
</feature>
<protein>
    <submittedName>
        <fullName evidence="3">Uncharacterized protein</fullName>
    </submittedName>
</protein>
<feature type="transmembrane region" description="Helical" evidence="2">
    <location>
        <begin position="859"/>
        <end position="881"/>
    </location>
</feature>
<feature type="transmembrane region" description="Helical" evidence="2">
    <location>
        <begin position="721"/>
        <end position="741"/>
    </location>
</feature>
<keyword evidence="2" id="KW-1133">Transmembrane helix</keyword>
<feature type="transmembrane region" description="Helical" evidence="2">
    <location>
        <begin position="1000"/>
        <end position="1022"/>
    </location>
</feature>
<evidence type="ECO:0000313" key="4">
    <source>
        <dbReference type="Proteomes" id="UP000232638"/>
    </source>
</evidence>
<keyword evidence="4" id="KW-1185">Reference proteome</keyword>
<feature type="region of interest" description="Disordered" evidence="1">
    <location>
        <begin position="56"/>
        <end position="82"/>
    </location>
</feature>
<proteinExistence type="predicted"/>
<keyword evidence="2" id="KW-0812">Transmembrane</keyword>
<accession>A0A2K8UDG5</accession>
<keyword evidence="2" id="KW-0472">Membrane</keyword>
<gene>
    <name evidence="3" type="ORF">THSYN_23515</name>
</gene>
<evidence type="ECO:0000256" key="2">
    <source>
        <dbReference type="SAM" id="Phobius"/>
    </source>
</evidence>
<evidence type="ECO:0000256" key="1">
    <source>
        <dbReference type="SAM" id="MobiDB-lite"/>
    </source>
</evidence>
<feature type="region of interest" description="Disordered" evidence="1">
    <location>
        <begin position="601"/>
        <end position="631"/>
    </location>
</feature>
<dbReference type="Proteomes" id="UP000232638">
    <property type="component" value="Chromosome"/>
</dbReference>
<name>A0A2K8UDG5_9GAMM</name>
<evidence type="ECO:0000313" key="3">
    <source>
        <dbReference type="EMBL" id="AUB83622.1"/>
    </source>
</evidence>
<sequence length="1100" mass="120608">MPGVVAVLAVVGVVWFDGAPLQTLRPPNSGLADQSFSDQKVPARLWQDPFEAVERFLKPPEPRPDPTTAPPPAPAPTAAPAPDEPTQVLAVLVNAEPYAESVEGRLRSRHAILSALEMSRYLPVDSTHVGYFQPHGDGLPKVVPYERFERLKAGEAPDRLMLLWLASDAFKQEPLSRIRAVVEQAAAGMDPRMRIVAPVKVLGPASSDGLVGYLKDIYTFKKTAADPPLELEFFSAIATATDESLKRAVGLDSERRGDCKDSAYDCPALRVSLRRFIPTDDHLAVRLNLELRDRGLYSQSNPSPPLGWPRQINEWVKGILGNPALILEWPRQITQWVNGIVGGWFGAAGPADIHEPKRVKRVVLISEWDTIYGRSLPLAVQKHLVPLAGHDEGQPRVDLFTYMRGLDGNIPSSQGKQEAPRAAPGAASGALSPPPRVTPANERAEGQAQLDYLRRLADELAEGPNRVFAIGILGSDLHDKMLILQALRPKFPAAVFFTTDLDARMFDSAYEQATRGLIVASGFDLRPAECDPSASFPPFRTNYQTAIFHAVRQAFPRGTASDETRAARCQVIDKPAAVVRLYEIGRHGPIALVNPAAPVDPAVPRTESSRNGPTELVNPAAVPSPPDPTTRGLAPGKSADWLLAFFYFTLTLAGVYLLYDPAIRRFLRTHPLGALGLLVLVILLALGLWYAFSHSVLVYPLRPPGVPTEPFSLASGTSGWIPIYLTTLAVALSVLFVPLMFMERARALGEIERRYITNAAADSRPRSVSAQSYREGFARDWAWLRCRGASLAGRLKRVRGGLDETTGPGEQAGSGAVATPGAGASDDGPALPAEGSRESDQAQALWQRHRRRVRLDLRLLGPLSLALLFFFFVMSLFPAIGGNSGTGALRGEDLRQFMINLRPLSIFGVSVLVFLYLDLAFCARHLIAELSPKTVSWPEPVRRRYADEELRVDISLVDRWISLRVVARYADMAVRAAVYPLLVLLLLVAARLPWFDTTVLSPAILIAFVVLAFYLLLSAWIVQRAARRLRAATLGDYRDQLRDAAARPGGLPPRRQLENLIERVETMHDFAFQRFSENPLIKLAILPFGTLGFGLLELLG</sequence>